<dbReference type="NCBIfam" id="NF037962">
    <property type="entry name" value="arsenic_eff"/>
    <property type="match status" value="1"/>
</dbReference>
<protein>
    <submittedName>
        <fullName evidence="2">Putative, 10TM heavy-metal exporter</fullName>
    </submittedName>
</protein>
<accession>A0A1G7QTH6</accession>
<reference evidence="2 3" key="1">
    <citation type="submission" date="2016-10" db="EMBL/GenBank/DDBJ databases">
        <authorList>
            <person name="de Groot N.N."/>
        </authorList>
    </citation>
    <scope>NUCLEOTIDE SEQUENCE [LARGE SCALE GENOMIC DNA]</scope>
    <source>
        <strain evidence="2 3">DSM 25584</strain>
    </source>
</reference>
<proteinExistence type="predicted"/>
<keyword evidence="1" id="KW-1133">Transmembrane helix</keyword>
<feature type="transmembrane region" description="Helical" evidence="1">
    <location>
        <begin position="148"/>
        <end position="168"/>
    </location>
</feature>
<feature type="transmembrane region" description="Helical" evidence="1">
    <location>
        <begin position="119"/>
        <end position="142"/>
    </location>
</feature>
<organism evidence="2 3">
    <name type="scientific">Limimonas halophila</name>
    <dbReference type="NCBI Taxonomy" id="1082479"/>
    <lineage>
        <taxon>Bacteria</taxon>
        <taxon>Pseudomonadati</taxon>
        <taxon>Pseudomonadota</taxon>
        <taxon>Alphaproteobacteria</taxon>
        <taxon>Rhodospirillales</taxon>
        <taxon>Rhodovibrionaceae</taxon>
        <taxon>Limimonas</taxon>
    </lineage>
</organism>
<dbReference type="InterPro" id="IPR021552">
    <property type="entry name" value="ArsP_2"/>
</dbReference>
<feature type="transmembrane region" description="Helical" evidence="1">
    <location>
        <begin position="365"/>
        <end position="385"/>
    </location>
</feature>
<evidence type="ECO:0000256" key="1">
    <source>
        <dbReference type="SAM" id="Phobius"/>
    </source>
</evidence>
<feature type="transmembrane region" description="Helical" evidence="1">
    <location>
        <begin position="54"/>
        <end position="72"/>
    </location>
</feature>
<gene>
    <name evidence="2" type="ORF">SAMN05216241_104137</name>
</gene>
<evidence type="ECO:0000313" key="3">
    <source>
        <dbReference type="Proteomes" id="UP000199415"/>
    </source>
</evidence>
<keyword evidence="3" id="KW-1185">Reference proteome</keyword>
<sequence>MTTLVASAMTSLTYSASYARSLGPAKLLLLAILAGLALVGPETREIMAAMLADAYLQVSVFVAATLGLIYFVESRQKTDFATFLDQHRRWQIPIAALLGALPGCGGAVVVVVQYVRGAISFGAVVAVLTATMGDAAFLLLAAEPTTAVAVYALGAGVGIVSGTIIDLIHGPNFMRQARLDVSPQIPQSDGARLNPLRPAWFAVVVPGFVLGVLLLLEVDTDALFGPLAAYEPTQAIGMVGALLALGMWTLDPEQRFDPGVCRSGGPMTRMMDTTNFVTVWVVVGFLVYELGVHFTGIDLGGIFHTWAYLVPLLAVVVGFLPGCGPQIVVTTLYIQEVVPLSAQLGNAISNDGDALFPAIAIAPKAAIVATLYSAVPAVMVAYGYFMLFE</sequence>
<feature type="transmembrane region" description="Helical" evidence="1">
    <location>
        <begin position="92"/>
        <end position="112"/>
    </location>
</feature>
<dbReference type="RefSeq" id="WP_090019525.1">
    <property type="nucleotide sequence ID" value="NZ_FNCE01000004.1"/>
</dbReference>
<feature type="transmembrane region" description="Helical" evidence="1">
    <location>
        <begin position="199"/>
        <end position="216"/>
    </location>
</feature>
<feature type="transmembrane region" description="Helical" evidence="1">
    <location>
        <begin position="270"/>
        <end position="288"/>
    </location>
</feature>
<feature type="transmembrane region" description="Helical" evidence="1">
    <location>
        <begin position="25"/>
        <end position="42"/>
    </location>
</feature>
<dbReference type="OrthoDB" id="3776971at2"/>
<evidence type="ECO:0000313" key="2">
    <source>
        <dbReference type="EMBL" id="SDG01764.1"/>
    </source>
</evidence>
<dbReference type="STRING" id="1082479.SAMN05216241_104137"/>
<dbReference type="EMBL" id="FNCE01000004">
    <property type="protein sequence ID" value="SDG01764.1"/>
    <property type="molecule type" value="Genomic_DNA"/>
</dbReference>
<dbReference type="Proteomes" id="UP000199415">
    <property type="component" value="Unassembled WGS sequence"/>
</dbReference>
<name>A0A1G7QTH6_9PROT</name>
<dbReference type="Pfam" id="PF11449">
    <property type="entry name" value="ArsP_2"/>
    <property type="match status" value="1"/>
</dbReference>
<keyword evidence="1" id="KW-0472">Membrane</keyword>
<dbReference type="AlphaFoldDB" id="A0A1G7QTH6"/>
<keyword evidence="1" id="KW-0812">Transmembrane</keyword>
<feature type="transmembrane region" description="Helical" evidence="1">
    <location>
        <begin position="308"/>
        <end position="334"/>
    </location>
</feature>